<evidence type="ECO:0000256" key="2">
    <source>
        <dbReference type="ARBA" id="ARBA00023445"/>
    </source>
</evidence>
<dbReference type="AlphaFoldDB" id="A0A6A7B3Q3"/>
<organism evidence="4 5">
    <name type="scientific">Plenodomus tracheiphilus IPT5</name>
    <dbReference type="NCBI Taxonomy" id="1408161"/>
    <lineage>
        <taxon>Eukaryota</taxon>
        <taxon>Fungi</taxon>
        <taxon>Dikarya</taxon>
        <taxon>Ascomycota</taxon>
        <taxon>Pezizomycotina</taxon>
        <taxon>Dothideomycetes</taxon>
        <taxon>Pleosporomycetidae</taxon>
        <taxon>Pleosporales</taxon>
        <taxon>Pleosporineae</taxon>
        <taxon>Leptosphaeriaceae</taxon>
        <taxon>Plenodomus</taxon>
    </lineage>
</organism>
<accession>A0A6A7B3Q3</accession>
<proteinExistence type="inferred from homology"/>
<feature type="domain" description="NAD-dependent epimerase/dehydratase" evidence="3">
    <location>
        <begin position="6"/>
        <end position="266"/>
    </location>
</feature>
<dbReference type="PANTHER" id="PTHR10366:SF564">
    <property type="entry name" value="STEROL-4-ALPHA-CARBOXYLATE 3-DEHYDROGENASE, DECARBOXYLATING"/>
    <property type="match status" value="1"/>
</dbReference>
<dbReference type="Gene3D" id="3.40.50.720">
    <property type="entry name" value="NAD(P)-binding Rossmann-like Domain"/>
    <property type="match status" value="1"/>
</dbReference>
<comment type="similarity">
    <text evidence="2">Belongs to the NAD(P)-dependent epimerase/dehydratase family. Dihydroflavonol-4-reductase subfamily.</text>
</comment>
<dbReference type="OrthoDB" id="2735536at2759"/>
<evidence type="ECO:0000313" key="4">
    <source>
        <dbReference type="EMBL" id="KAF2849307.1"/>
    </source>
</evidence>
<evidence type="ECO:0000259" key="3">
    <source>
        <dbReference type="Pfam" id="PF01370"/>
    </source>
</evidence>
<evidence type="ECO:0000256" key="1">
    <source>
        <dbReference type="ARBA" id="ARBA00023002"/>
    </source>
</evidence>
<dbReference type="InterPro" id="IPR050425">
    <property type="entry name" value="NAD(P)_dehydrat-like"/>
</dbReference>
<sequence length="360" mass="38928">MSKGIVLISGVNGYIAAVAAKHFLDHGYSVRGTVRKATSAEKLIHGPLKSYVDAGKFSIVEVPDITIDGAFDEAVKGITHIAHLASPVSFGFKDPVPIIHAAVRGTETILNSALAHSGPQLKSVVTMSSIASIKGAHPAPHTFTEKDWNDFAEAMCEKRGTKTPGPVIYSASKAAGERTFWKWRDEHKPKFTMAALNPVMVIGPALIPPNSPESVAESYQLIYEVYAGASNLKPMFMLPQVVDVRDVAQLLRAIIEKPEQTNGERYIASSAVGHPQAIADILREELKDEAALKRIKPGKKGKGYAADYQSIEGQGGFVVDGSKATKLLEGGKYINYRKSVVDTVGMFEGWFREGRGKARL</sequence>
<name>A0A6A7B3Q3_9PLEO</name>
<dbReference type="Proteomes" id="UP000799423">
    <property type="component" value="Unassembled WGS sequence"/>
</dbReference>
<dbReference type="SUPFAM" id="SSF51735">
    <property type="entry name" value="NAD(P)-binding Rossmann-fold domains"/>
    <property type="match status" value="1"/>
</dbReference>
<protein>
    <submittedName>
        <fullName evidence="4">Putative NAD dependent epimerase/dehydratase</fullName>
    </submittedName>
</protein>
<dbReference type="Pfam" id="PF01370">
    <property type="entry name" value="Epimerase"/>
    <property type="match status" value="1"/>
</dbReference>
<dbReference type="InterPro" id="IPR001509">
    <property type="entry name" value="Epimerase_deHydtase"/>
</dbReference>
<keyword evidence="5" id="KW-1185">Reference proteome</keyword>
<keyword evidence="1" id="KW-0560">Oxidoreductase</keyword>
<gene>
    <name evidence="4" type="ORF">T440DRAFT_399402</name>
</gene>
<dbReference type="GO" id="GO:0016616">
    <property type="term" value="F:oxidoreductase activity, acting on the CH-OH group of donors, NAD or NADP as acceptor"/>
    <property type="evidence" value="ECO:0007669"/>
    <property type="project" value="TreeGrafter"/>
</dbReference>
<reference evidence="4" key="1">
    <citation type="submission" date="2020-01" db="EMBL/GenBank/DDBJ databases">
        <authorList>
            <consortium name="DOE Joint Genome Institute"/>
            <person name="Haridas S."/>
            <person name="Albert R."/>
            <person name="Binder M."/>
            <person name="Bloem J."/>
            <person name="Labutti K."/>
            <person name="Salamov A."/>
            <person name="Andreopoulos B."/>
            <person name="Baker S.E."/>
            <person name="Barry K."/>
            <person name="Bills G."/>
            <person name="Bluhm B.H."/>
            <person name="Cannon C."/>
            <person name="Castanera R."/>
            <person name="Culley D.E."/>
            <person name="Daum C."/>
            <person name="Ezra D."/>
            <person name="Gonzalez J.B."/>
            <person name="Henrissat B."/>
            <person name="Kuo A."/>
            <person name="Liang C."/>
            <person name="Lipzen A."/>
            <person name="Lutzoni F."/>
            <person name="Magnuson J."/>
            <person name="Mondo S."/>
            <person name="Nolan M."/>
            <person name="Ohm R."/>
            <person name="Pangilinan J."/>
            <person name="Park H.-J."/>
            <person name="Ramirez L."/>
            <person name="Alfaro M."/>
            <person name="Sun H."/>
            <person name="Tritt A."/>
            <person name="Yoshinaga Y."/>
            <person name="Zwiers L.-H."/>
            <person name="Turgeon B.G."/>
            <person name="Goodwin S.B."/>
            <person name="Spatafora J.W."/>
            <person name="Crous P.W."/>
            <person name="Grigoriev I.V."/>
        </authorList>
    </citation>
    <scope>NUCLEOTIDE SEQUENCE</scope>
    <source>
        <strain evidence="4">IPT5</strain>
    </source>
</reference>
<dbReference type="InterPro" id="IPR036291">
    <property type="entry name" value="NAD(P)-bd_dom_sf"/>
</dbReference>
<dbReference type="PANTHER" id="PTHR10366">
    <property type="entry name" value="NAD DEPENDENT EPIMERASE/DEHYDRATASE"/>
    <property type="match status" value="1"/>
</dbReference>
<dbReference type="EMBL" id="MU006312">
    <property type="protein sequence ID" value="KAF2849307.1"/>
    <property type="molecule type" value="Genomic_DNA"/>
</dbReference>
<evidence type="ECO:0000313" key="5">
    <source>
        <dbReference type="Proteomes" id="UP000799423"/>
    </source>
</evidence>